<proteinExistence type="inferred from homology"/>
<name>A0A1Y2MHM3_PSEAH</name>
<dbReference type="RefSeq" id="WP_158092375.1">
    <property type="nucleotide sequence ID" value="NZ_AP018920.1"/>
</dbReference>
<organism evidence="13 14">
    <name type="scientific">Pseudonocardia autotrophica</name>
    <name type="common">Amycolata autotrophica</name>
    <name type="synonym">Nocardia autotrophica</name>
    <dbReference type="NCBI Taxonomy" id="2074"/>
    <lineage>
        <taxon>Bacteria</taxon>
        <taxon>Bacillati</taxon>
        <taxon>Actinomycetota</taxon>
        <taxon>Actinomycetes</taxon>
        <taxon>Pseudonocardiales</taxon>
        <taxon>Pseudonocardiaceae</taxon>
        <taxon>Pseudonocardia</taxon>
    </lineage>
</organism>
<evidence type="ECO:0000256" key="4">
    <source>
        <dbReference type="ARBA" id="ARBA00022475"/>
    </source>
</evidence>
<evidence type="ECO:0000256" key="7">
    <source>
        <dbReference type="ARBA" id="ARBA00022723"/>
    </source>
</evidence>
<evidence type="ECO:0000256" key="10">
    <source>
        <dbReference type="ARBA" id="ARBA00023004"/>
    </source>
</evidence>
<dbReference type="PANTHER" id="PTHR30365">
    <property type="entry name" value="CYTOCHROME D UBIQUINOL OXIDASE"/>
    <property type="match status" value="1"/>
</dbReference>
<keyword evidence="13" id="KW-0560">Oxidoreductase</keyword>
<reference evidence="13 14" key="1">
    <citation type="submission" date="2016-09" db="EMBL/GenBank/DDBJ databases">
        <title>Pseudonocardia autotrophica DSM535, a candidate organism with high potential of specific P450 cytochromes.</title>
        <authorList>
            <person name="Grumaz C."/>
            <person name="Vainshtein Y."/>
            <person name="Kirstahler P."/>
            <person name="Sohn K."/>
        </authorList>
    </citation>
    <scope>NUCLEOTIDE SEQUENCE [LARGE SCALE GENOMIC DNA]</scope>
    <source>
        <strain evidence="13 14">DSM 535</strain>
    </source>
</reference>
<gene>
    <name evidence="13" type="primary">ythA_1</name>
    <name evidence="13" type="ORF">BG845_06662</name>
</gene>
<dbReference type="GO" id="GO:0019646">
    <property type="term" value="P:aerobic electron transport chain"/>
    <property type="evidence" value="ECO:0007669"/>
    <property type="project" value="InterPro"/>
</dbReference>
<keyword evidence="6 12" id="KW-0812">Transmembrane</keyword>
<comment type="caution">
    <text evidence="13">The sequence shown here is derived from an EMBL/GenBank/DDBJ whole genome shotgun (WGS) entry which is preliminary data.</text>
</comment>
<comment type="similarity">
    <text evidence="2">Belongs to the cytochrome ubiquinol oxidase subunit 1 family.</text>
</comment>
<keyword evidence="9 12" id="KW-1133">Transmembrane helix</keyword>
<sequence length="96" mass="10433">MPELGDVLAAANANLLPARFVEVYLFGWNRLSPRAHMISALPMIVTGAAGAFFVITANAWMDNPTGFRIDAQGLVVDADPWAAMFGPSTWPQFVHM</sequence>
<dbReference type="GO" id="GO:0070069">
    <property type="term" value="C:cytochrome complex"/>
    <property type="evidence" value="ECO:0007669"/>
    <property type="project" value="InterPro"/>
</dbReference>
<evidence type="ECO:0000256" key="5">
    <source>
        <dbReference type="ARBA" id="ARBA00022617"/>
    </source>
</evidence>
<evidence type="ECO:0000313" key="13">
    <source>
        <dbReference type="EMBL" id="OSY34652.1"/>
    </source>
</evidence>
<dbReference type="GO" id="GO:0009055">
    <property type="term" value="F:electron transfer activity"/>
    <property type="evidence" value="ECO:0007669"/>
    <property type="project" value="InterPro"/>
</dbReference>
<dbReference type="EC" id="1.10.3.-" evidence="13"/>
<dbReference type="GO" id="GO:0020037">
    <property type="term" value="F:heme binding"/>
    <property type="evidence" value="ECO:0007669"/>
    <property type="project" value="TreeGrafter"/>
</dbReference>
<evidence type="ECO:0000256" key="6">
    <source>
        <dbReference type="ARBA" id="ARBA00022692"/>
    </source>
</evidence>
<dbReference type="GO" id="GO:0005886">
    <property type="term" value="C:plasma membrane"/>
    <property type="evidence" value="ECO:0007669"/>
    <property type="project" value="UniProtKB-SubCell"/>
</dbReference>
<evidence type="ECO:0000256" key="12">
    <source>
        <dbReference type="SAM" id="Phobius"/>
    </source>
</evidence>
<keyword evidence="8" id="KW-0249">Electron transport</keyword>
<dbReference type="OrthoDB" id="9807042at2"/>
<keyword evidence="3" id="KW-0813">Transport</keyword>
<dbReference type="GO" id="GO:0016682">
    <property type="term" value="F:oxidoreductase activity, acting on diphenols and related substances as donors, oxygen as acceptor"/>
    <property type="evidence" value="ECO:0007669"/>
    <property type="project" value="TreeGrafter"/>
</dbReference>
<dbReference type="PANTHER" id="PTHR30365:SF14">
    <property type="entry name" value="CYTOCHROME BD MENAQUINOL OXIDASE SUBUNIT I-RELATED"/>
    <property type="match status" value="1"/>
</dbReference>
<keyword evidence="14" id="KW-1185">Reference proteome</keyword>
<dbReference type="EMBL" id="MIGB01000072">
    <property type="protein sequence ID" value="OSY34652.1"/>
    <property type="molecule type" value="Genomic_DNA"/>
</dbReference>
<evidence type="ECO:0000313" key="14">
    <source>
        <dbReference type="Proteomes" id="UP000194360"/>
    </source>
</evidence>
<dbReference type="Pfam" id="PF01654">
    <property type="entry name" value="Cyt_bd_oxida_I"/>
    <property type="match status" value="1"/>
</dbReference>
<comment type="subcellular location">
    <subcellularLocation>
        <location evidence="1">Cell membrane</location>
        <topology evidence="1">Multi-pass membrane protein</topology>
    </subcellularLocation>
</comment>
<protein>
    <submittedName>
        <fullName evidence="13">Putative cytochrome bd menaquinol oxidase subunit I</fullName>
        <ecNumber evidence="13">1.10.3.-</ecNumber>
    </submittedName>
</protein>
<keyword evidence="4" id="KW-1003">Cell membrane</keyword>
<evidence type="ECO:0000256" key="9">
    <source>
        <dbReference type="ARBA" id="ARBA00022989"/>
    </source>
</evidence>
<evidence type="ECO:0000256" key="11">
    <source>
        <dbReference type="ARBA" id="ARBA00023136"/>
    </source>
</evidence>
<evidence type="ECO:0000256" key="1">
    <source>
        <dbReference type="ARBA" id="ARBA00004651"/>
    </source>
</evidence>
<dbReference type="Proteomes" id="UP000194360">
    <property type="component" value="Unassembled WGS sequence"/>
</dbReference>
<keyword evidence="5" id="KW-0349">Heme</keyword>
<keyword evidence="10" id="KW-0408">Iron</keyword>
<evidence type="ECO:0000256" key="8">
    <source>
        <dbReference type="ARBA" id="ARBA00022982"/>
    </source>
</evidence>
<evidence type="ECO:0000256" key="2">
    <source>
        <dbReference type="ARBA" id="ARBA00009819"/>
    </source>
</evidence>
<evidence type="ECO:0000256" key="3">
    <source>
        <dbReference type="ARBA" id="ARBA00022448"/>
    </source>
</evidence>
<dbReference type="STRING" id="2074.BG845_06662"/>
<keyword evidence="11 12" id="KW-0472">Membrane</keyword>
<dbReference type="GO" id="GO:0046872">
    <property type="term" value="F:metal ion binding"/>
    <property type="evidence" value="ECO:0007669"/>
    <property type="project" value="UniProtKB-KW"/>
</dbReference>
<feature type="transmembrane region" description="Helical" evidence="12">
    <location>
        <begin position="37"/>
        <end position="60"/>
    </location>
</feature>
<accession>A0A1Y2MHM3</accession>
<dbReference type="InterPro" id="IPR002585">
    <property type="entry name" value="Cyt-d_ubiquinol_oxidase_su_1"/>
</dbReference>
<dbReference type="AlphaFoldDB" id="A0A1Y2MHM3"/>
<keyword evidence="7" id="KW-0479">Metal-binding</keyword>